<evidence type="ECO:0000313" key="3">
    <source>
        <dbReference type="Proteomes" id="UP000008022"/>
    </source>
</evidence>
<feature type="chain" id="PRO_5002371726" description="Bifunctional inhibitor/plant lipid transfer protein/seed storage helical domain-containing protein" evidence="1">
    <location>
        <begin position="19"/>
        <end position="156"/>
    </location>
</feature>
<dbReference type="AlphaFoldDB" id="A0A0E0QLZ8"/>
<dbReference type="EnsemblPlants" id="ORUFI08G24990.1">
    <property type="protein sequence ID" value="ORUFI08G24990.1"/>
    <property type="gene ID" value="ORUFI08G24990"/>
</dbReference>
<reference evidence="2" key="2">
    <citation type="submission" date="2015-06" db="UniProtKB">
        <authorList>
            <consortium name="EnsemblPlants"/>
        </authorList>
    </citation>
    <scope>IDENTIFICATION</scope>
</reference>
<feature type="signal peptide" evidence="1">
    <location>
        <begin position="1"/>
        <end position="18"/>
    </location>
</feature>
<keyword evidence="1" id="KW-0732">Signal</keyword>
<protein>
    <recommendedName>
        <fullName evidence="4">Bifunctional inhibitor/plant lipid transfer protein/seed storage helical domain-containing protein</fullName>
    </recommendedName>
</protein>
<reference evidence="3" key="1">
    <citation type="submission" date="2013-06" db="EMBL/GenBank/DDBJ databases">
        <authorList>
            <person name="Zhao Q."/>
        </authorList>
    </citation>
    <scope>NUCLEOTIDE SEQUENCE</scope>
    <source>
        <strain evidence="3">cv. W1943</strain>
    </source>
</reference>
<evidence type="ECO:0000256" key="1">
    <source>
        <dbReference type="SAM" id="SignalP"/>
    </source>
</evidence>
<dbReference type="OMA" id="THCICRV"/>
<accession>A0A0E0QLZ8</accession>
<organism evidence="2 3">
    <name type="scientific">Oryza rufipogon</name>
    <name type="common">Brownbeard rice</name>
    <name type="synonym">Asian wild rice</name>
    <dbReference type="NCBI Taxonomy" id="4529"/>
    <lineage>
        <taxon>Eukaryota</taxon>
        <taxon>Viridiplantae</taxon>
        <taxon>Streptophyta</taxon>
        <taxon>Embryophyta</taxon>
        <taxon>Tracheophyta</taxon>
        <taxon>Spermatophyta</taxon>
        <taxon>Magnoliopsida</taxon>
        <taxon>Liliopsida</taxon>
        <taxon>Poales</taxon>
        <taxon>Poaceae</taxon>
        <taxon>BOP clade</taxon>
        <taxon>Oryzoideae</taxon>
        <taxon>Oryzeae</taxon>
        <taxon>Oryzinae</taxon>
        <taxon>Oryza</taxon>
    </lineage>
</organism>
<evidence type="ECO:0008006" key="4">
    <source>
        <dbReference type="Google" id="ProtNLM"/>
    </source>
</evidence>
<proteinExistence type="predicted"/>
<sequence>MEIKLVFFFLLLLGFGNAEEELDTETCDVAKLSAEIGTYCEFDQGRMYPGRCCDSIIDAADGHDGGGTQCICRVWMEDAVRKTGITFRELLHQYIDCGGLQPSLPHLADSACSAAPEMVGTLPGPGKISGADTTNVGVIFSAMRPAIIVNKMLAST</sequence>
<dbReference type="Gramene" id="ORUFI08G24990.1">
    <property type="protein sequence ID" value="ORUFI08G24990.1"/>
    <property type="gene ID" value="ORUFI08G24990"/>
</dbReference>
<evidence type="ECO:0000313" key="2">
    <source>
        <dbReference type="EnsemblPlants" id="ORUFI08G24990.1"/>
    </source>
</evidence>
<name>A0A0E0QLZ8_ORYRU</name>
<keyword evidence="3" id="KW-1185">Reference proteome</keyword>
<dbReference type="HOGENOM" id="CLU_1689646_0_0_1"/>
<dbReference type="Proteomes" id="UP000008022">
    <property type="component" value="Unassembled WGS sequence"/>
</dbReference>